<evidence type="ECO:0000313" key="5">
    <source>
        <dbReference type="Proteomes" id="UP000318582"/>
    </source>
</evidence>
<feature type="compositionally biased region" description="Polar residues" evidence="2">
    <location>
        <begin position="184"/>
        <end position="204"/>
    </location>
</feature>
<dbReference type="InterPro" id="IPR001841">
    <property type="entry name" value="Znf_RING"/>
</dbReference>
<feature type="compositionally biased region" description="Polar residues" evidence="2">
    <location>
        <begin position="449"/>
        <end position="464"/>
    </location>
</feature>
<dbReference type="Pfam" id="PF14634">
    <property type="entry name" value="zf-RING_5"/>
    <property type="match status" value="1"/>
</dbReference>
<evidence type="ECO:0000256" key="1">
    <source>
        <dbReference type="ARBA" id="ARBA00023254"/>
    </source>
</evidence>
<dbReference type="PANTHER" id="PTHR22663">
    <property type="entry name" value="RING FINGER PROTEIN NARYA-RELATED"/>
    <property type="match status" value="1"/>
</dbReference>
<evidence type="ECO:0000256" key="2">
    <source>
        <dbReference type="SAM" id="MobiDB-lite"/>
    </source>
</evidence>
<dbReference type="EMBL" id="QEAQ01000042">
    <property type="protein sequence ID" value="TPX58090.1"/>
    <property type="molecule type" value="Genomic_DNA"/>
</dbReference>
<gene>
    <name evidence="4" type="ORF">PhCBS80983_g03400</name>
</gene>
<dbReference type="Proteomes" id="UP000318582">
    <property type="component" value="Unassembled WGS sequence"/>
</dbReference>
<keyword evidence="5" id="KW-1185">Reference proteome</keyword>
<dbReference type="GO" id="GO:0000795">
    <property type="term" value="C:synaptonemal complex"/>
    <property type="evidence" value="ECO:0007669"/>
    <property type="project" value="InterPro"/>
</dbReference>
<organism evidence="4 5">
    <name type="scientific">Powellomyces hirtus</name>
    <dbReference type="NCBI Taxonomy" id="109895"/>
    <lineage>
        <taxon>Eukaryota</taxon>
        <taxon>Fungi</taxon>
        <taxon>Fungi incertae sedis</taxon>
        <taxon>Chytridiomycota</taxon>
        <taxon>Chytridiomycota incertae sedis</taxon>
        <taxon>Chytridiomycetes</taxon>
        <taxon>Spizellomycetales</taxon>
        <taxon>Powellomycetaceae</taxon>
        <taxon>Powellomyces</taxon>
    </lineage>
</organism>
<dbReference type="STRING" id="109895.A0A507E4R3"/>
<dbReference type="GO" id="GO:0016925">
    <property type="term" value="P:protein sumoylation"/>
    <property type="evidence" value="ECO:0007669"/>
    <property type="project" value="TreeGrafter"/>
</dbReference>
<feature type="compositionally biased region" description="Low complexity" evidence="2">
    <location>
        <begin position="214"/>
        <end position="231"/>
    </location>
</feature>
<dbReference type="GO" id="GO:0019789">
    <property type="term" value="F:SUMO transferase activity"/>
    <property type="evidence" value="ECO:0007669"/>
    <property type="project" value="InterPro"/>
</dbReference>
<feature type="domain" description="RING-type" evidence="3">
    <location>
        <begin position="63"/>
        <end position="106"/>
    </location>
</feature>
<comment type="caution">
    <text evidence="4">The sequence shown here is derived from an EMBL/GenBank/DDBJ whole genome shotgun (WGS) entry which is preliminary data.</text>
</comment>
<feature type="region of interest" description="Disordered" evidence="2">
    <location>
        <begin position="166"/>
        <end position="267"/>
    </location>
</feature>
<sequence>MATKTKSSEAKREGAVLRDSESVDAAYDAGLEWLHCGRCFEYDHAVQCPVESTPRAGALASTHTTFYVTNCAHLACDTCMQQENPGGISKNLVDSRKDHVCPVCGQRALIVELITQVPEEVEKIFVPAVVHLEDALKVWKLQYGNAVRLIRHLKLKTADYSRKALQKAKEEMKRQRHEMELYKQNASSKDGSSGRQRTPNTYVSPSPKAAGAASNKRPSSSRSINSSPSTSGGRHIRTPQGPLRLSLPPRTRESASGTNGTALNFQSQQPHLTSSAYQFDPMDIQGPHANADMSGQFYEEPMHNTTGHHVDNLMFSQNASDVPAAQAFAAYPSPRDQWIPNTTQFRERNGTPTNQQHLYAQQNRGQYVPNTAVPLTYQGNARPSTAINARPGTAMRQPFQARTNEVVAPNPQMMNYSAPQMAFFGTRAAGYDSRPASRSAHPQYGRTPLTRNRSSFPQASYSSY</sequence>
<protein>
    <recommendedName>
        <fullName evidence="3">RING-type domain-containing protein</fullName>
    </recommendedName>
</protein>
<evidence type="ECO:0000259" key="3">
    <source>
        <dbReference type="Pfam" id="PF14634"/>
    </source>
</evidence>
<dbReference type="GO" id="GO:0007129">
    <property type="term" value="P:homologous chromosome pairing at meiosis"/>
    <property type="evidence" value="ECO:0007669"/>
    <property type="project" value="TreeGrafter"/>
</dbReference>
<proteinExistence type="predicted"/>
<name>A0A507E4R3_9FUNG</name>
<accession>A0A507E4R3</accession>
<reference evidence="4 5" key="1">
    <citation type="journal article" date="2019" name="Sci. Rep.">
        <title>Comparative genomics of chytrid fungi reveal insights into the obligate biotrophic and pathogenic lifestyle of Synchytrium endobioticum.</title>
        <authorList>
            <person name="van de Vossenberg B.T.L.H."/>
            <person name="Warris S."/>
            <person name="Nguyen H.D.T."/>
            <person name="van Gent-Pelzer M.P.E."/>
            <person name="Joly D.L."/>
            <person name="van de Geest H.C."/>
            <person name="Bonants P.J.M."/>
            <person name="Smith D.S."/>
            <person name="Levesque C.A."/>
            <person name="van der Lee T.A.J."/>
        </authorList>
    </citation>
    <scope>NUCLEOTIDE SEQUENCE [LARGE SCALE GENOMIC DNA]</scope>
    <source>
        <strain evidence="4 5">CBS 809.83</strain>
    </source>
</reference>
<dbReference type="GO" id="GO:0007131">
    <property type="term" value="P:reciprocal meiotic recombination"/>
    <property type="evidence" value="ECO:0007669"/>
    <property type="project" value="InterPro"/>
</dbReference>
<dbReference type="InterPro" id="IPR042123">
    <property type="entry name" value="Zip3/RNF212-like"/>
</dbReference>
<dbReference type="PANTHER" id="PTHR22663:SF17">
    <property type="entry name" value="RING FINGER PROTEIN NARYA-RELATED"/>
    <property type="match status" value="1"/>
</dbReference>
<feature type="compositionally biased region" description="Basic and acidic residues" evidence="2">
    <location>
        <begin position="166"/>
        <end position="181"/>
    </location>
</feature>
<dbReference type="AlphaFoldDB" id="A0A507E4R3"/>
<evidence type="ECO:0000313" key="4">
    <source>
        <dbReference type="EMBL" id="TPX58090.1"/>
    </source>
</evidence>
<keyword evidence="1" id="KW-0469">Meiosis</keyword>
<feature type="compositionally biased region" description="Polar residues" evidence="2">
    <location>
        <begin position="254"/>
        <end position="267"/>
    </location>
</feature>
<feature type="region of interest" description="Disordered" evidence="2">
    <location>
        <begin position="431"/>
        <end position="464"/>
    </location>
</feature>